<feature type="compositionally biased region" description="Basic and acidic residues" evidence="1">
    <location>
        <begin position="48"/>
        <end position="90"/>
    </location>
</feature>
<dbReference type="KEGG" id="lhg:JMUB5056_0859"/>
<feature type="region of interest" description="Disordered" evidence="1">
    <location>
        <begin position="48"/>
        <end position="120"/>
    </location>
</feature>
<gene>
    <name evidence="3" type="ORF">ACEG17_00700</name>
    <name evidence="2" type="ORF">JMUB5056_0859</name>
</gene>
<evidence type="ECO:0000313" key="3">
    <source>
        <dbReference type="EMBL" id="MFA3798710.1"/>
    </source>
</evidence>
<keyword evidence="5" id="KW-1185">Reference proteome</keyword>
<evidence type="ECO:0000256" key="1">
    <source>
        <dbReference type="SAM" id="MobiDB-lite"/>
    </source>
</evidence>
<dbReference type="OrthoDB" id="82471at2"/>
<dbReference type="EMBL" id="JBGORW010000001">
    <property type="protein sequence ID" value="MFA3798710.1"/>
    <property type="molecule type" value="Genomic_DNA"/>
</dbReference>
<evidence type="ECO:0000313" key="4">
    <source>
        <dbReference type="Proteomes" id="UP000321561"/>
    </source>
</evidence>
<reference evidence="2 4" key="1">
    <citation type="submission" date="2019-07" db="EMBL/GenBank/DDBJ databases">
        <title>Complete Genome Sequence of Leptotrichia hongkongensis Strain JMUB5056.</title>
        <authorList>
            <person name="Watanabe S."/>
            <person name="Cui L."/>
        </authorList>
    </citation>
    <scope>NUCLEOTIDE SEQUENCE [LARGE SCALE GENOMIC DNA]</scope>
    <source>
        <strain evidence="2 4">JMUB5056</strain>
    </source>
</reference>
<evidence type="ECO:0000313" key="2">
    <source>
        <dbReference type="EMBL" id="BBM59275.1"/>
    </source>
</evidence>
<proteinExistence type="predicted"/>
<organism evidence="2 4">
    <name type="scientific">Leptotrichia hongkongensis</name>
    <dbReference type="NCBI Taxonomy" id="554406"/>
    <lineage>
        <taxon>Bacteria</taxon>
        <taxon>Fusobacteriati</taxon>
        <taxon>Fusobacteriota</taxon>
        <taxon>Fusobacteriia</taxon>
        <taxon>Fusobacteriales</taxon>
        <taxon>Leptotrichiaceae</taxon>
        <taxon>Leptotrichia</taxon>
    </lineage>
</organism>
<name>A0A510LAQ6_9FUSO</name>
<accession>A0A510LAQ6</accession>
<reference evidence="3 5" key="2">
    <citation type="submission" date="2024-07" db="EMBL/GenBank/DDBJ databases">
        <authorList>
            <person name="Li X.-J."/>
            <person name="Wang X."/>
        </authorList>
    </citation>
    <scope>NUCLEOTIDE SEQUENCE [LARGE SCALE GENOMIC DNA]</scope>
    <source>
        <strain evidence="3 5">DSM 23441</strain>
    </source>
</reference>
<evidence type="ECO:0000313" key="5">
    <source>
        <dbReference type="Proteomes" id="UP001571581"/>
    </source>
</evidence>
<sequence length="207" mass="23687">MKNKKKLVIITSILAVGIPLLAIGTQSILKKVRDDYYKTQKEQIEAEKAREKAEKEQRLAQEKAERERQLQLEKAEKEQKIVSEKTEKKQPIITGQSSQKNKNGKEKVKINNATPTFTPTTTVVEKRELTPEEIKRAKKALKEARASYFSGNKAAKLSKSSKSTDKIIIKSDSKGNVEAIRQTKEQNDKAQKILKEIRESYYKDKKK</sequence>
<protein>
    <submittedName>
        <fullName evidence="2">Uncharacterized protein</fullName>
    </submittedName>
</protein>
<dbReference type="AlphaFoldDB" id="A0A510LAQ6"/>
<dbReference type="RefSeq" id="WP_147005342.1">
    <property type="nucleotide sequence ID" value="NZ_AP019846.1"/>
</dbReference>
<dbReference type="Proteomes" id="UP001571581">
    <property type="component" value="Unassembled WGS sequence"/>
</dbReference>
<dbReference type="EMBL" id="AP019846">
    <property type="protein sequence ID" value="BBM59275.1"/>
    <property type="molecule type" value="Genomic_DNA"/>
</dbReference>
<dbReference type="Proteomes" id="UP000321561">
    <property type="component" value="Chromosome"/>
</dbReference>